<sequence>MRELDEVLARHSGPSNWNGGSMAVRCDEDAGLAMKADDEPKAEAQPGPAPSVTAPGTQLLSAFAVLRVADVLASRKLPASSLQRSALGDTIVVAIWKSGTGEFLNVVFACLRKAFVSLEGRPRTLAPQPTYALVNVAGLSTLEQSGERGHATLCFRFESVNSCVQRFLRAWETTFLISHLALQVIDNHQDHVTVTDWSAKRLVVGCAHIVASKLCSSHRVRDIFGIQEYTMEVTVCQLGNPPTAYRPQGKRRGRYKVVFGRRSAAGSQLRTPHLPFQHYVEDKLDRSHNLDRLFAYLIPTLPLLTEIERQTEENPNPLPRSVQEVRLESDPIRRNATLGNVLTPAFTVDIAGRVFFLPRRFLAGRHCLDVRVLVFEPWKTGFLLLSDVTTPQPYEAGAEPASAGDAGLGRSVEKSAGSKYKPIPDASAQLKELAAGTAQSNPKESTAQPAAAAAAAAAAATTPTPSSNDGMVRVLQGKVICSARMAPEVYRVLLEVIAKPREGSAGPAA</sequence>
<organism evidence="2 3">
    <name type="scientific">Olpidium bornovanus</name>
    <dbReference type="NCBI Taxonomy" id="278681"/>
    <lineage>
        <taxon>Eukaryota</taxon>
        <taxon>Fungi</taxon>
        <taxon>Fungi incertae sedis</taxon>
        <taxon>Olpidiomycota</taxon>
        <taxon>Olpidiomycotina</taxon>
        <taxon>Olpidiomycetes</taxon>
        <taxon>Olpidiales</taxon>
        <taxon>Olpidiaceae</taxon>
        <taxon>Olpidium</taxon>
    </lineage>
</organism>
<keyword evidence="3" id="KW-1185">Reference proteome</keyword>
<evidence type="ECO:0000313" key="2">
    <source>
        <dbReference type="EMBL" id="KAG5456361.1"/>
    </source>
</evidence>
<evidence type="ECO:0000256" key="1">
    <source>
        <dbReference type="SAM" id="MobiDB-lite"/>
    </source>
</evidence>
<proteinExistence type="predicted"/>
<accession>A0A8H7ZNG2</accession>
<dbReference type="EMBL" id="JAEFCI010011871">
    <property type="protein sequence ID" value="KAG5456361.1"/>
    <property type="molecule type" value="Genomic_DNA"/>
</dbReference>
<name>A0A8H7ZNG2_9FUNG</name>
<comment type="caution">
    <text evidence="2">The sequence shown here is derived from an EMBL/GenBank/DDBJ whole genome shotgun (WGS) entry which is preliminary data.</text>
</comment>
<feature type="region of interest" description="Disordered" evidence="1">
    <location>
        <begin position="396"/>
        <end position="421"/>
    </location>
</feature>
<evidence type="ECO:0000313" key="3">
    <source>
        <dbReference type="Proteomes" id="UP000673691"/>
    </source>
</evidence>
<gene>
    <name evidence="2" type="ORF">BJ554DRAFT_3920</name>
</gene>
<reference evidence="2 3" key="1">
    <citation type="journal article" name="Sci. Rep.">
        <title>Genome-scale phylogenetic analyses confirm Olpidium as the closest living zoosporic fungus to the non-flagellated, terrestrial fungi.</title>
        <authorList>
            <person name="Chang Y."/>
            <person name="Rochon D."/>
            <person name="Sekimoto S."/>
            <person name="Wang Y."/>
            <person name="Chovatia M."/>
            <person name="Sandor L."/>
            <person name="Salamov A."/>
            <person name="Grigoriev I.V."/>
            <person name="Stajich J.E."/>
            <person name="Spatafora J.W."/>
        </authorList>
    </citation>
    <scope>NUCLEOTIDE SEQUENCE [LARGE SCALE GENOMIC DNA]</scope>
    <source>
        <strain evidence="2">S191</strain>
    </source>
</reference>
<protein>
    <submittedName>
        <fullName evidence="2">Uncharacterized protein</fullName>
    </submittedName>
</protein>
<dbReference type="Proteomes" id="UP000673691">
    <property type="component" value="Unassembled WGS sequence"/>
</dbReference>
<dbReference type="AlphaFoldDB" id="A0A8H7ZNG2"/>